<dbReference type="GO" id="GO:0005739">
    <property type="term" value="C:mitochondrion"/>
    <property type="evidence" value="ECO:0007669"/>
    <property type="project" value="EnsemblFungi"/>
</dbReference>
<evidence type="ECO:0000256" key="12">
    <source>
        <dbReference type="ARBA" id="ARBA00022932"/>
    </source>
</evidence>
<evidence type="ECO:0000259" key="24">
    <source>
        <dbReference type="Pfam" id="PF24055"/>
    </source>
</evidence>
<evidence type="ECO:0000256" key="5">
    <source>
        <dbReference type="ARBA" id="ARBA00022679"/>
    </source>
</evidence>
<dbReference type="CDD" id="cd05534">
    <property type="entry name" value="POLBc_zeta"/>
    <property type="match status" value="1"/>
</dbReference>
<keyword evidence="13 20" id="KW-0408">Iron</keyword>
<dbReference type="eggNOG" id="KOG0968">
    <property type="taxonomic scope" value="Eukaryota"/>
</dbReference>
<dbReference type="InterPro" id="IPR012337">
    <property type="entry name" value="RNaseH-like_sf"/>
</dbReference>
<dbReference type="GO" id="GO:0005634">
    <property type="term" value="C:nucleus"/>
    <property type="evidence" value="ECO:0007669"/>
    <property type="project" value="UniProtKB-SubCell"/>
</dbReference>
<comment type="catalytic activity">
    <reaction evidence="18 20">
        <text>DNA(n) + a 2'-deoxyribonucleoside 5'-triphosphate = DNA(n+1) + diphosphate</text>
        <dbReference type="Rhea" id="RHEA:22508"/>
        <dbReference type="Rhea" id="RHEA-COMP:17339"/>
        <dbReference type="Rhea" id="RHEA-COMP:17340"/>
        <dbReference type="ChEBI" id="CHEBI:33019"/>
        <dbReference type="ChEBI" id="CHEBI:61560"/>
        <dbReference type="ChEBI" id="CHEBI:173112"/>
        <dbReference type="EC" id="2.7.7.7"/>
    </reaction>
</comment>
<dbReference type="Gene3D" id="3.30.342.10">
    <property type="entry name" value="DNA Polymerase, chain B, domain 1"/>
    <property type="match status" value="1"/>
</dbReference>
<comment type="subcellular location">
    <subcellularLocation>
        <location evidence="2 20">Nucleus</location>
    </subcellularLocation>
</comment>
<organism evidence="25 26">
    <name type="scientific">Scheffersomyces stipitis (strain ATCC 58785 / CBS 6054 / NBRC 10063 / NRRL Y-11545)</name>
    <name type="common">Yeast</name>
    <name type="synonym">Pichia stipitis</name>
    <dbReference type="NCBI Taxonomy" id="322104"/>
    <lineage>
        <taxon>Eukaryota</taxon>
        <taxon>Fungi</taxon>
        <taxon>Dikarya</taxon>
        <taxon>Ascomycota</taxon>
        <taxon>Saccharomycotina</taxon>
        <taxon>Pichiomycetes</taxon>
        <taxon>Debaryomycetaceae</taxon>
        <taxon>Scheffersomyces</taxon>
    </lineage>
</organism>
<keyword evidence="16" id="KW-0234">DNA repair</keyword>
<dbReference type="KEGG" id="pic:PICST_42338"/>
<evidence type="ECO:0000259" key="22">
    <source>
        <dbReference type="Pfam" id="PF03104"/>
    </source>
</evidence>
<dbReference type="FunFam" id="1.10.287.690:FF:000002">
    <property type="entry name" value="DNA polymerase zeta"/>
    <property type="match status" value="1"/>
</dbReference>
<evidence type="ECO:0000256" key="4">
    <source>
        <dbReference type="ARBA" id="ARBA00022485"/>
    </source>
</evidence>
<evidence type="ECO:0000256" key="20">
    <source>
        <dbReference type="RuleBase" id="RU000442"/>
    </source>
</evidence>
<dbReference type="InterPro" id="IPR030559">
    <property type="entry name" value="PolZ_Rev3"/>
</dbReference>
<dbReference type="EC" id="2.7.7.7" evidence="20"/>
<evidence type="ECO:0000256" key="18">
    <source>
        <dbReference type="ARBA" id="ARBA00049244"/>
    </source>
</evidence>
<evidence type="ECO:0000256" key="19">
    <source>
        <dbReference type="ARBA" id="ARBA00066055"/>
    </source>
</evidence>
<dbReference type="PANTHER" id="PTHR45812:SF1">
    <property type="entry name" value="DNA POLYMERASE ZETA CATALYTIC SUBUNIT"/>
    <property type="match status" value="1"/>
</dbReference>
<evidence type="ECO:0000256" key="2">
    <source>
        <dbReference type="ARBA" id="ARBA00004123"/>
    </source>
</evidence>
<dbReference type="FunCoup" id="A3LPZ9">
    <property type="interactions" value="693"/>
</dbReference>
<evidence type="ECO:0000256" key="10">
    <source>
        <dbReference type="ARBA" id="ARBA00022771"/>
    </source>
</evidence>
<accession>A3LPZ9</accession>
<reference evidence="25 26" key="1">
    <citation type="journal article" date="2007" name="Nat. Biotechnol.">
        <title>Genome sequence of the lignocellulose-bioconverting and xylose-fermenting yeast Pichia stipitis.</title>
        <authorList>
            <person name="Jeffries T.W."/>
            <person name="Grigoriev I.V."/>
            <person name="Grimwood J."/>
            <person name="Laplaza J.M."/>
            <person name="Aerts A."/>
            <person name="Salamov A."/>
            <person name="Schmutz J."/>
            <person name="Lindquist E."/>
            <person name="Dehal P."/>
            <person name="Shapiro H."/>
            <person name="Jin Y.S."/>
            <person name="Passoth V."/>
            <person name="Richardson P.M."/>
        </authorList>
    </citation>
    <scope>NUCLEOTIDE SEQUENCE [LARGE SCALE GENOMIC DNA]</scope>
    <source>
        <strain evidence="26">ATCC 58785 / CBS 6054 / NBRC 10063 / NRRL Y-11545</strain>
    </source>
</reference>
<dbReference type="STRING" id="322104.A3LPZ9"/>
<evidence type="ECO:0000256" key="11">
    <source>
        <dbReference type="ARBA" id="ARBA00022833"/>
    </source>
</evidence>
<dbReference type="Gene3D" id="3.30.420.10">
    <property type="entry name" value="Ribonuclease H-like superfamily/Ribonuclease H"/>
    <property type="match status" value="1"/>
</dbReference>
<dbReference type="Pfam" id="PF14260">
    <property type="entry name" value="zf-C4pol"/>
    <property type="match status" value="1"/>
</dbReference>
<dbReference type="Pfam" id="PF24055">
    <property type="entry name" value="POL3_N"/>
    <property type="match status" value="1"/>
</dbReference>
<evidence type="ECO:0000313" key="25">
    <source>
        <dbReference type="EMBL" id="ABN64589.2"/>
    </source>
</evidence>
<dbReference type="InterPro" id="IPR006172">
    <property type="entry name" value="DNA-dir_DNA_pol_B"/>
</dbReference>
<dbReference type="InterPro" id="IPR006133">
    <property type="entry name" value="DNA-dir_DNA_pol_B_exonuc"/>
</dbReference>
<keyword evidence="6 20" id="KW-0548">Nucleotidyltransferase</keyword>
<dbReference type="GO" id="GO:0003887">
    <property type="term" value="F:DNA-directed DNA polymerase activity"/>
    <property type="evidence" value="ECO:0007669"/>
    <property type="project" value="UniProtKB-KW"/>
</dbReference>
<keyword evidence="9" id="KW-0227">DNA damage</keyword>
<evidence type="ECO:0000256" key="8">
    <source>
        <dbReference type="ARBA" id="ARBA00022723"/>
    </source>
</evidence>
<dbReference type="PROSITE" id="PS00116">
    <property type="entry name" value="DNA_POLYMERASE_B"/>
    <property type="match status" value="1"/>
</dbReference>
<dbReference type="PRINTS" id="PR00106">
    <property type="entry name" value="DNAPOLB"/>
</dbReference>
<dbReference type="InterPro" id="IPR042087">
    <property type="entry name" value="DNA_pol_B_thumb"/>
</dbReference>
<protein>
    <recommendedName>
        <fullName evidence="20">DNA polymerase</fullName>
        <ecNumber evidence="20">2.7.7.7</ecNumber>
    </recommendedName>
</protein>
<dbReference type="GO" id="GO:0000166">
    <property type="term" value="F:nucleotide binding"/>
    <property type="evidence" value="ECO:0007669"/>
    <property type="project" value="InterPro"/>
</dbReference>
<keyword evidence="15 20" id="KW-0238">DNA-binding</keyword>
<keyword evidence="14 20" id="KW-0411">Iron-sulfur</keyword>
<evidence type="ECO:0000256" key="1">
    <source>
        <dbReference type="ARBA" id="ARBA00001966"/>
    </source>
</evidence>
<comment type="subunit">
    <text evidence="19">Forms DNA polymerase zeta with REV7.</text>
</comment>
<evidence type="ECO:0000259" key="21">
    <source>
        <dbReference type="Pfam" id="PF00136"/>
    </source>
</evidence>
<evidence type="ECO:0000256" key="17">
    <source>
        <dbReference type="ARBA" id="ARBA00023242"/>
    </source>
</evidence>
<evidence type="ECO:0000256" key="14">
    <source>
        <dbReference type="ARBA" id="ARBA00023014"/>
    </source>
</evidence>
<keyword evidence="11 20" id="KW-0862">Zinc</keyword>
<evidence type="ECO:0000256" key="3">
    <source>
        <dbReference type="ARBA" id="ARBA00005755"/>
    </source>
</evidence>
<dbReference type="InterPro" id="IPR025687">
    <property type="entry name" value="Znf-C4pol"/>
</dbReference>
<comment type="similarity">
    <text evidence="3 20">Belongs to the DNA polymerase type-B family.</text>
</comment>
<feature type="non-terminal residue" evidence="25">
    <location>
        <position position="1489"/>
    </location>
</feature>
<dbReference type="Pfam" id="PF00136">
    <property type="entry name" value="DNA_pol_B"/>
    <property type="match status" value="1"/>
</dbReference>
<gene>
    <name evidence="25" type="primary">REV3</name>
    <name evidence="25" type="ORF">PICST_42338</name>
</gene>
<dbReference type="OMA" id="GRNKMGF"/>
<evidence type="ECO:0000256" key="6">
    <source>
        <dbReference type="ARBA" id="ARBA00022695"/>
    </source>
</evidence>
<dbReference type="GO" id="GO:0051539">
    <property type="term" value="F:4 iron, 4 sulfur cluster binding"/>
    <property type="evidence" value="ECO:0007669"/>
    <property type="project" value="UniProtKB-KW"/>
</dbReference>
<evidence type="ECO:0000313" key="26">
    <source>
        <dbReference type="Proteomes" id="UP000002258"/>
    </source>
</evidence>
<evidence type="ECO:0000256" key="9">
    <source>
        <dbReference type="ARBA" id="ARBA00022763"/>
    </source>
</evidence>
<dbReference type="InterPro" id="IPR006134">
    <property type="entry name" value="DNA-dir_DNA_pol_B_multi_dom"/>
</dbReference>
<dbReference type="PANTHER" id="PTHR45812">
    <property type="entry name" value="DNA POLYMERASE ZETA CATALYTIC SUBUNIT"/>
    <property type="match status" value="1"/>
</dbReference>
<dbReference type="Pfam" id="PF03104">
    <property type="entry name" value="DNA_pol_B_exo1"/>
    <property type="match status" value="1"/>
</dbReference>
<evidence type="ECO:0000256" key="16">
    <source>
        <dbReference type="ARBA" id="ARBA00023204"/>
    </source>
</evidence>
<dbReference type="HOGENOM" id="CLU_000203_3_1_1"/>
<keyword evidence="4 20" id="KW-0004">4Fe-4S</keyword>
<dbReference type="GeneID" id="4836891"/>
<name>A3LPZ9_PICST</name>
<dbReference type="InterPro" id="IPR017964">
    <property type="entry name" value="DNA-dir_DNA_pol_B_CS"/>
</dbReference>
<evidence type="ECO:0000256" key="13">
    <source>
        <dbReference type="ARBA" id="ARBA00023004"/>
    </source>
</evidence>
<dbReference type="SUPFAM" id="SSF53098">
    <property type="entry name" value="Ribonuclease H-like"/>
    <property type="match status" value="1"/>
</dbReference>
<dbReference type="RefSeq" id="XP_001382618.2">
    <property type="nucleotide sequence ID" value="XM_001382581.1"/>
</dbReference>
<evidence type="ECO:0000256" key="15">
    <source>
        <dbReference type="ARBA" id="ARBA00023125"/>
    </source>
</evidence>
<dbReference type="Gene3D" id="3.90.1600.10">
    <property type="entry name" value="Palm domain of DNA polymerase"/>
    <property type="match status" value="1"/>
</dbReference>
<dbReference type="InterPro" id="IPR036397">
    <property type="entry name" value="RNaseH_sf"/>
</dbReference>
<dbReference type="InterPro" id="IPR043502">
    <property type="entry name" value="DNA/RNA_pol_sf"/>
</dbReference>
<dbReference type="InterPro" id="IPR023211">
    <property type="entry name" value="DNA_pol_palm_dom_sf"/>
</dbReference>
<keyword evidence="17 20" id="KW-0539">Nucleus</keyword>
<dbReference type="EMBL" id="CP000496">
    <property type="protein sequence ID" value="ABN64589.2"/>
    <property type="molecule type" value="Genomic_DNA"/>
</dbReference>
<dbReference type="FunFam" id="1.10.132.60:FF:000007">
    <property type="entry name" value="DNA polymerase"/>
    <property type="match status" value="1"/>
</dbReference>
<dbReference type="OrthoDB" id="2414538at2759"/>
<dbReference type="CDD" id="cd05778">
    <property type="entry name" value="DNA_polB_zeta_exo"/>
    <property type="match status" value="1"/>
</dbReference>
<keyword evidence="26" id="KW-1185">Reference proteome</keyword>
<feature type="domain" description="DNA-directed DNA polymerase family B multifunctional" evidence="21">
    <location>
        <begin position="912"/>
        <end position="1367"/>
    </location>
</feature>
<dbReference type="InParanoid" id="A3LPZ9"/>
<sequence>MSNRQNDITNVFSVQINDYDSYQTFPSKLDNLYGNVNQVPVIRIYGTIAVPKTTPNLVFNVLVHVHNYYPYLYVDCFEADKRKLASKEHIDNVINYLEASMIDSFKHDHQNSRTRRKFIAGVSVCRGTPIYGFQLGHRLVYRISLLSPKYKTRLSKLLYERKIDLSSLELDSNLKRPKKKALVYEAHIPYFLQFLADFNLFGCGWLYIDKNRNLGTKGIYFRSPVISEIHRQAFTATQIASLKNYLSNFINDKNILQNSVGSESNSTKFDRVGKSLLEIDINTNSIINRNSLELRELHNDFFELQDYRKLLEDDPQHKTHGYKFDREGNQRIYLASLKLVYEDLKYQCNIRGSTFQASSDTSPDDEKLNYFGTGETEWSNYQELSELLKYVVKLNGQTSLDLEKYSKKFIACKTTSIVDLMRKPSDVIEEPAFRTAFEEIEFEKTNRLNNSQLQFGTDLVNWKSDIRMLYNEKGDIQIPSSFDEFTFSSDTNTSFSSTSIEAFDIGFGSNSYEVLIPEELTKSNISESVEKYGIMKINYEDPFYDKQSDMPSKPLIFANKKIIVPLNNLSSIARLPMSKNIESFLEQAVFKSNIDFDHPKFDKWQYLPEAPSKSEIDEWLQDGENRLRKKAKKFRSQIEPGVTQSNDFKFSYNSEKVKRRNDGFNRLSDFHLEAHVNTNDPKFSPDPLKDPVSIISYYFDDTNNMFENSKNRSGILIFNDNMIDVKMLRSAMSFLENGTEIEVFDNELHMVNRLVSIIEKFDPDILSGYEVNASSWGYLIERFRTVYEVNLLADFSRGSYKTNGKFGDRWGYTHTSNIKINGRHIINVWRLLRHELSLTSYSLENVSYHLLHQSLPKFSNFQLSEWLRSNKFQNILTVFRYYQRRIALVIKIIEVQELVTRNVENSRLIGIDFNSNFYRGSQFRIESILSRLAKSENLLLNSPSKQQVFEMKPIECIPLIMEPNSNFYKSPLVVLDFQSLYPSVMIAYNYCFSTLLGRLHNFNPNKNEIGYLKNLSLPPGLVDLMEKENAITLSPNGYMFVKSNVRKSILAKMLEEILSTRVKVKEVMKLFRDDRELTRLYDARQLALKLIANVTYGYTSATFSGRMPNPDISDAIVSTGREILSKSIEIINNGNFGAKVVYGDTDSLFIYFPGKSRSEAFSIGRHIAQYITDQFPDPIKLKFEKVYHPCVLLTKKRYVGYSYEYENQTSPKFDAKGIETVRRDGIPAQQKIVEKSLRILFETKNLSRVKEYVQKQFHKISINKVSVIDFCFAKEVRYGTYKNEKYLPPGAIVAQKKVDEDHRKEPQYRERVPYVVVSDPTKTRIKDRCISPEEFIDSYKTTNPYILDYEYYITRVLIPPLERIFNLIGVDVKGWYRELPKFQKNSNKGILNISRNIRTHACLGCGDKLQSSTSSYLCSSCRHNELQVVTNLLSENKKNETNIITMNSLCQRCVNRNFEGIGTNVTKSCADECQNRDCSVYYNKFKAHN</sequence>
<proteinExistence type="inferred from homology"/>
<dbReference type="InterPro" id="IPR056435">
    <property type="entry name" value="DPOD/Z_N"/>
</dbReference>
<keyword evidence="7 20" id="KW-0235">DNA replication</keyword>
<comment type="cofactor">
    <cofactor evidence="1 20">
        <name>[4Fe-4S] cluster</name>
        <dbReference type="ChEBI" id="CHEBI:49883"/>
    </cofactor>
</comment>
<dbReference type="GO" id="GO:0008270">
    <property type="term" value="F:zinc ion binding"/>
    <property type="evidence" value="ECO:0007669"/>
    <property type="project" value="UniProtKB-KW"/>
</dbReference>
<feature type="domain" description="C4-type zinc-finger of DNA polymerase delta" evidence="23">
    <location>
        <begin position="1402"/>
        <end position="1484"/>
    </location>
</feature>
<dbReference type="Proteomes" id="UP000002258">
    <property type="component" value="Chromosome 2"/>
</dbReference>
<keyword evidence="10 20" id="KW-0863">Zinc-finger</keyword>
<keyword evidence="12 20" id="KW-0239">DNA-directed DNA polymerase</keyword>
<feature type="domain" description="DNA polymerase delta/zeta catalytic subunit N-terminal" evidence="24">
    <location>
        <begin position="68"/>
        <end position="150"/>
    </location>
</feature>
<dbReference type="GO" id="GO:0016035">
    <property type="term" value="C:zeta DNA polymerase complex"/>
    <property type="evidence" value="ECO:0007669"/>
    <property type="project" value="EnsemblFungi"/>
</dbReference>
<dbReference type="GO" id="GO:0000724">
    <property type="term" value="P:double-strand break repair via homologous recombination"/>
    <property type="evidence" value="ECO:0007669"/>
    <property type="project" value="TreeGrafter"/>
</dbReference>
<dbReference type="Gene3D" id="1.10.132.60">
    <property type="entry name" value="DNA polymerase family B, C-terminal domain"/>
    <property type="match status" value="1"/>
</dbReference>
<dbReference type="GO" id="GO:0006260">
    <property type="term" value="P:DNA replication"/>
    <property type="evidence" value="ECO:0007669"/>
    <property type="project" value="UniProtKB-KW"/>
</dbReference>
<dbReference type="GO" id="GO:0003677">
    <property type="term" value="F:DNA binding"/>
    <property type="evidence" value="ECO:0007669"/>
    <property type="project" value="UniProtKB-KW"/>
</dbReference>
<keyword evidence="5 20" id="KW-0808">Transferase</keyword>
<evidence type="ECO:0000256" key="7">
    <source>
        <dbReference type="ARBA" id="ARBA00022705"/>
    </source>
</evidence>
<dbReference type="SUPFAM" id="SSF56672">
    <property type="entry name" value="DNA/RNA polymerases"/>
    <property type="match status" value="1"/>
</dbReference>
<dbReference type="GO" id="GO:0070987">
    <property type="term" value="P:error-free translesion synthesis"/>
    <property type="evidence" value="ECO:0007669"/>
    <property type="project" value="EnsemblFungi"/>
</dbReference>
<feature type="domain" description="DNA-directed DNA polymerase family B exonuclease" evidence="22">
    <location>
        <begin position="662"/>
        <end position="846"/>
    </location>
</feature>
<dbReference type="SMART" id="SM00486">
    <property type="entry name" value="POLBc"/>
    <property type="match status" value="1"/>
</dbReference>
<dbReference type="Gene3D" id="1.10.287.690">
    <property type="entry name" value="Helix hairpin bin"/>
    <property type="match status" value="1"/>
</dbReference>
<keyword evidence="8 20" id="KW-0479">Metal-binding</keyword>
<evidence type="ECO:0000259" key="23">
    <source>
        <dbReference type="Pfam" id="PF14260"/>
    </source>
</evidence>
<dbReference type="GO" id="GO:0042276">
    <property type="term" value="P:error-prone translesion synthesis"/>
    <property type="evidence" value="ECO:0007669"/>
    <property type="project" value="EnsemblFungi"/>
</dbReference>